<evidence type="ECO:0000313" key="1">
    <source>
        <dbReference type="EMBL" id="ACJ52623.1"/>
    </source>
</evidence>
<dbReference type="Proteomes" id="UP000001360">
    <property type="component" value="Chromosome"/>
</dbReference>
<dbReference type="AlphaFoldDB" id="B7GS43"/>
<protein>
    <submittedName>
        <fullName evidence="1">Uncharacterized protein</fullName>
    </submittedName>
</protein>
<dbReference type="KEGG" id="bln:Blon_1544"/>
<proteinExistence type="predicted"/>
<evidence type="ECO:0000313" key="2">
    <source>
        <dbReference type="Proteomes" id="UP000001360"/>
    </source>
</evidence>
<gene>
    <name evidence="1" type="ordered locus">Blon_1544</name>
</gene>
<organism evidence="1 2">
    <name type="scientific">Bifidobacterium longum subsp. infantis (strain ATCC 15697 / DSM 20088 / JCM 1222 / NCTC 11817 / S12)</name>
    <dbReference type="NCBI Taxonomy" id="391904"/>
    <lineage>
        <taxon>Bacteria</taxon>
        <taxon>Bacillati</taxon>
        <taxon>Actinomycetota</taxon>
        <taxon>Actinomycetes</taxon>
        <taxon>Bifidobacteriales</taxon>
        <taxon>Bifidobacteriaceae</taxon>
        <taxon>Bifidobacterium</taxon>
    </lineage>
</organism>
<name>B7GS43_BIFLS</name>
<sequence length="80" mass="8757">MSGGILRPSSFSRAAVSALHQFKGDSTMSIEEMWDALKDDYGVSEQTLQVVTNINGYSTDTMHDVLYAVAAERHFDGEVA</sequence>
<accession>B7GS43</accession>
<dbReference type="EMBL" id="CP001095">
    <property type="protein sequence ID" value="ACJ52623.1"/>
    <property type="molecule type" value="Genomic_DNA"/>
</dbReference>
<reference evidence="1 2" key="1">
    <citation type="journal article" date="2008" name="Proc. Natl. Acad. Sci. U.S.A.">
        <title>The genome sequence of Bifidobacterium longum subsp. infantis reveals adaptations for milk utilization within the infant microbiome.</title>
        <authorList>
            <person name="Sela D.A."/>
            <person name="Chapman J."/>
            <person name="Adeuya A."/>
            <person name="Kim J.H."/>
            <person name="Chen F."/>
            <person name="Whitehead T.R."/>
            <person name="Lapidus A."/>
            <person name="Rokhsar D.S."/>
            <person name="Lebrilla C.B."/>
            <person name="German J.B."/>
            <person name="Price N.P."/>
            <person name="Richardson P.M."/>
            <person name="Mills D.A."/>
        </authorList>
    </citation>
    <scope>NUCLEOTIDE SEQUENCE [LARGE SCALE GENOMIC DNA]</scope>
    <source>
        <strain evidence="2">ATCC 15697 / DSM 20088 / JCM 1222 / NCTC 11817 / S12 [JGI]</strain>
    </source>
</reference>